<protein>
    <recommendedName>
        <fullName evidence="3">Protein kinase domain-containing protein</fullName>
    </recommendedName>
</protein>
<keyword evidence="2" id="KW-1185">Reference proteome</keyword>
<reference evidence="1 2" key="1">
    <citation type="journal article" date="2018" name="Evol. Lett.">
        <title>Horizontal gene cluster transfer increased hallucinogenic mushroom diversity.</title>
        <authorList>
            <person name="Reynolds H.T."/>
            <person name="Vijayakumar V."/>
            <person name="Gluck-Thaler E."/>
            <person name="Korotkin H.B."/>
            <person name="Matheny P.B."/>
            <person name="Slot J.C."/>
        </authorList>
    </citation>
    <scope>NUCLEOTIDE SEQUENCE [LARGE SCALE GENOMIC DNA]</scope>
    <source>
        <strain evidence="1 2">SRW20</strain>
    </source>
</reference>
<accession>A0A409X609</accession>
<dbReference type="InterPro" id="IPR011009">
    <property type="entry name" value="Kinase-like_dom_sf"/>
</dbReference>
<name>A0A409X609_9AGAR</name>
<feature type="non-terminal residue" evidence="1">
    <location>
        <position position="1"/>
    </location>
</feature>
<evidence type="ECO:0008006" key="3">
    <source>
        <dbReference type="Google" id="ProtNLM"/>
    </source>
</evidence>
<sequence>AYLPLEQDWPDNVRVRYGRSVPVQQVTRATCRIAVRSCRSQSLLESLPPTSDAASLFVHKEKRKLVGSTWESSNKARPSKKARLDIEVFLNDMKTALKTIMEDFQNHPHISKESWFYRLNIQYRFVDEIRGTSEASSLLENLALALPYHSPSLILSLVEPHDRSQIKIDFERIEALRREILFRATDYMEDTPLSPTTGLPFPEIIFLSMPFYHYSLLRSHAPECCVKLRKDVDFMSARKAARRLFVHASTPEFFQDSNRIDNFRKILIDLIPGDNAHHWVMETLTPVDQNEILVYRRHEDNHPLLLATITVDDEEADGTAFSEIIRKYSHMEEGNGSDTILSERGIPVLFIQLTDTYFLVGGAMSEPVSGLPIVQRLPGSVDMTEDFGYNLLEATYTIWTLGKTPSVGLEGGGITVTAAPWPGILYKVKLDFTQRMGRPGIEAKDNLATLKEQGLSKKPADTSYALKVTYPYRSRSYGTQVHRLLVQHGFAPDLYLEFAPAFEPSHYGLEDYDPLICYHLMEDLVEPTRTNSGWITLDEFAEEARADAVLYKAGIQRSLDRIIGLLQANAMVHGDMQPNNLMIRVQIRNGVMRPLFREDLKIIDIRVIDFDWADIGQDKMGAQS</sequence>
<dbReference type="InParanoid" id="A0A409X609"/>
<gene>
    <name evidence="1" type="ORF">CVT26_000981</name>
</gene>
<comment type="caution">
    <text evidence="1">The sequence shown here is derived from an EMBL/GenBank/DDBJ whole genome shotgun (WGS) entry which is preliminary data.</text>
</comment>
<dbReference type="EMBL" id="NHYE01004137">
    <property type="protein sequence ID" value="PPQ86134.1"/>
    <property type="molecule type" value="Genomic_DNA"/>
</dbReference>
<evidence type="ECO:0000313" key="2">
    <source>
        <dbReference type="Proteomes" id="UP000284706"/>
    </source>
</evidence>
<evidence type="ECO:0000313" key="1">
    <source>
        <dbReference type="EMBL" id="PPQ86134.1"/>
    </source>
</evidence>
<dbReference type="Proteomes" id="UP000284706">
    <property type="component" value="Unassembled WGS sequence"/>
</dbReference>
<proteinExistence type="predicted"/>
<dbReference type="OrthoDB" id="4062651at2759"/>
<dbReference type="SUPFAM" id="SSF56112">
    <property type="entry name" value="Protein kinase-like (PK-like)"/>
    <property type="match status" value="1"/>
</dbReference>
<organism evidence="1 2">
    <name type="scientific">Gymnopilus dilepis</name>
    <dbReference type="NCBI Taxonomy" id="231916"/>
    <lineage>
        <taxon>Eukaryota</taxon>
        <taxon>Fungi</taxon>
        <taxon>Dikarya</taxon>
        <taxon>Basidiomycota</taxon>
        <taxon>Agaricomycotina</taxon>
        <taxon>Agaricomycetes</taxon>
        <taxon>Agaricomycetidae</taxon>
        <taxon>Agaricales</taxon>
        <taxon>Agaricineae</taxon>
        <taxon>Hymenogastraceae</taxon>
        <taxon>Gymnopilus</taxon>
    </lineage>
</organism>
<dbReference type="AlphaFoldDB" id="A0A409X609"/>